<dbReference type="CDD" id="cd03360">
    <property type="entry name" value="LbH_AT_putative"/>
    <property type="match status" value="1"/>
</dbReference>
<sequence length="220" mass="22153">MRELIILGAGGFARETLDVVEALNAVSPRFGVLGFADDAPSPLALERLADRGHRHLGTIDAALAAHPASSFVIAVGSPEHRAHIAARVGSDRAETLVHPGASIGSLTTIGVGTVVCAGALVSTNVRIGRHAHVNPGAIVGHDSVLADAVSLNPGSVVSGDVRIGERVLIGAKSVVLQGLSIGADVTVGAAACVTKDAPARVTLVGVPARVHRTTGKSHSS</sequence>
<feature type="domain" description="PglD N-terminal" evidence="3">
    <location>
        <begin position="4"/>
        <end position="87"/>
    </location>
</feature>
<dbReference type="InterPro" id="IPR020019">
    <property type="entry name" value="AcTrfase_PglD-like"/>
</dbReference>
<dbReference type="PANTHER" id="PTHR43300">
    <property type="entry name" value="ACETYLTRANSFERASE"/>
    <property type="match status" value="1"/>
</dbReference>
<name>A0A3Q9J6Z6_9MICO</name>
<dbReference type="Pfam" id="PF14602">
    <property type="entry name" value="Hexapep_2"/>
    <property type="match status" value="1"/>
</dbReference>
<keyword evidence="4" id="KW-0012">Acyltransferase</keyword>
<feature type="binding site" evidence="2">
    <location>
        <position position="76"/>
    </location>
    <ligand>
        <name>substrate</name>
    </ligand>
</feature>
<dbReference type="EC" id="2.3.1.-" evidence="4"/>
<evidence type="ECO:0000313" key="5">
    <source>
        <dbReference type="Proteomes" id="UP000274841"/>
    </source>
</evidence>
<evidence type="ECO:0000256" key="1">
    <source>
        <dbReference type="PIRSR" id="PIRSR620019-1"/>
    </source>
</evidence>
<dbReference type="InterPro" id="IPR050179">
    <property type="entry name" value="Trans_hexapeptide_repeat"/>
</dbReference>
<dbReference type="Pfam" id="PF17836">
    <property type="entry name" value="PglD_N"/>
    <property type="match status" value="1"/>
</dbReference>
<keyword evidence="4" id="KW-0808">Transferase</keyword>
<evidence type="ECO:0000313" key="4">
    <source>
        <dbReference type="EMBL" id="AZS41662.1"/>
    </source>
</evidence>
<dbReference type="InterPro" id="IPR001451">
    <property type="entry name" value="Hexapep"/>
</dbReference>
<dbReference type="RefSeq" id="WP_164734112.1">
    <property type="nucleotide sequence ID" value="NZ_CP031422.1"/>
</dbReference>
<feature type="active site" description="Proton acceptor" evidence="1">
    <location>
        <position position="141"/>
    </location>
</feature>
<dbReference type="Gene3D" id="3.40.50.20">
    <property type="match status" value="1"/>
</dbReference>
<dbReference type="KEGG" id="moy:CVS54_03021"/>
<dbReference type="Proteomes" id="UP000274841">
    <property type="component" value="Chromosome"/>
</dbReference>
<evidence type="ECO:0000259" key="3">
    <source>
        <dbReference type="Pfam" id="PF17836"/>
    </source>
</evidence>
<feature type="site" description="Increases basicity of active site His" evidence="1">
    <location>
        <position position="142"/>
    </location>
</feature>
<dbReference type="NCBIfam" id="TIGR03570">
    <property type="entry name" value="NeuD_NnaD"/>
    <property type="match status" value="1"/>
</dbReference>
<dbReference type="InterPro" id="IPR041561">
    <property type="entry name" value="PglD_N"/>
</dbReference>
<organism evidence="4 5">
    <name type="scientific">Microbacterium oxydans</name>
    <dbReference type="NCBI Taxonomy" id="82380"/>
    <lineage>
        <taxon>Bacteria</taxon>
        <taxon>Bacillati</taxon>
        <taxon>Actinomycetota</taxon>
        <taxon>Actinomycetes</taxon>
        <taxon>Micrococcales</taxon>
        <taxon>Microbacteriaceae</taxon>
        <taxon>Microbacterium</taxon>
    </lineage>
</organism>
<dbReference type="AlphaFoldDB" id="A0A3Q9J6Z6"/>
<protein>
    <submittedName>
        <fullName evidence="4">Acetyltransferase EpsM</fullName>
        <ecNumber evidence="4">2.3.1.-</ecNumber>
    </submittedName>
</protein>
<dbReference type="EMBL" id="CP031422">
    <property type="protein sequence ID" value="AZS41662.1"/>
    <property type="molecule type" value="Genomic_DNA"/>
</dbReference>
<proteinExistence type="predicted"/>
<dbReference type="PANTHER" id="PTHR43300:SF7">
    <property type="entry name" value="UDP-N-ACETYLBACILLOSAMINE N-ACETYLTRANSFERASE"/>
    <property type="match status" value="1"/>
</dbReference>
<dbReference type="SUPFAM" id="SSF51161">
    <property type="entry name" value="Trimeric LpxA-like enzymes"/>
    <property type="match status" value="1"/>
</dbReference>
<dbReference type="GO" id="GO:0016746">
    <property type="term" value="F:acyltransferase activity"/>
    <property type="evidence" value="ECO:0007669"/>
    <property type="project" value="UniProtKB-KW"/>
</dbReference>
<gene>
    <name evidence="4" type="primary">epsM</name>
    <name evidence="4" type="ORF">CVS54_03021</name>
</gene>
<dbReference type="Gene3D" id="2.160.10.10">
    <property type="entry name" value="Hexapeptide repeat proteins"/>
    <property type="match status" value="1"/>
</dbReference>
<evidence type="ECO:0000256" key="2">
    <source>
        <dbReference type="PIRSR" id="PIRSR620019-2"/>
    </source>
</evidence>
<accession>A0A3Q9J6Z6</accession>
<dbReference type="InterPro" id="IPR011004">
    <property type="entry name" value="Trimer_LpxA-like_sf"/>
</dbReference>
<reference evidence="4 5" key="1">
    <citation type="submission" date="2018-08" db="EMBL/GenBank/DDBJ databases">
        <title>Microbacterium oxydans strain HG3.</title>
        <authorList>
            <person name="ORTET P."/>
        </authorList>
    </citation>
    <scope>NUCLEOTIDE SEQUENCE [LARGE SCALE GENOMIC DNA]</scope>
    <source>
        <strain evidence="4 5">HG3</strain>
    </source>
</reference>